<dbReference type="Proteomes" id="UP000680865">
    <property type="component" value="Unassembled WGS sequence"/>
</dbReference>
<keyword evidence="2" id="KW-1185">Reference proteome</keyword>
<gene>
    <name evidence="1" type="ORF">Aco04nite_16160</name>
</gene>
<organism evidence="1 2">
    <name type="scientific">Winogradskya consettensis</name>
    <dbReference type="NCBI Taxonomy" id="113560"/>
    <lineage>
        <taxon>Bacteria</taxon>
        <taxon>Bacillati</taxon>
        <taxon>Actinomycetota</taxon>
        <taxon>Actinomycetes</taxon>
        <taxon>Micromonosporales</taxon>
        <taxon>Micromonosporaceae</taxon>
        <taxon>Winogradskya</taxon>
    </lineage>
</organism>
<evidence type="ECO:0000313" key="1">
    <source>
        <dbReference type="EMBL" id="GIM69622.1"/>
    </source>
</evidence>
<dbReference type="AlphaFoldDB" id="A0A919SC02"/>
<name>A0A919SC02_9ACTN</name>
<proteinExistence type="predicted"/>
<accession>A0A919SC02</accession>
<comment type="caution">
    <text evidence="1">The sequence shown here is derived from an EMBL/GenBank/DDBJ whole genome shotgun (WGS) entry which is preliminary data.</text>
</comment>
<protein>
    <submittedName>
        <fullName evidence="1">Uncharacterized protein</fullName>
    </submittedName>
</protein>
<dbReference type="EMBL" id="BOQP01000007">
    <property type="protein sequence ID" value="GIM69622.1"/>
    <property type="molecule type" value="Genomic_DNA"/>
</dbReference>
<evidence type="ECO:0000313" key="2">
    <source>
        <dbReference type="Proteomes" id="UP000680865"/>
    </source>
</evidence>
<reference evidence="1" key="1">
    <citation type="submission" date="2021-03" db="EMBL/GenBank/DDBJ databases">
        <title>Whole genome shotgun sequence of Actinoplanes consettensis NBRC 14913.</title>
        <authorList>
            <person name="Komaki H."/>
            <person name="Tamura T."/>
        </authorList>
    </citation>
    <scope>NUCLEOTIDE SEQUENCE</scope>
    <source>
        <strain evidence="1">NBRC 14913</strain>
    </source>
</reference>
<sequence length="126" mass="14054">MESPVLMIRRLTHDVGSTTRFTRSRRRTRRLKIIGTDHCGPSVESSDGAEDRGEDAGNVYLESEETIVQAEIHFETWDGPADFAADAWQRSDVIMLDWPSGSLALDQITAGAYRLPSAGPWHLRLA</sequence>